<feature type="domain" description="Solute-binding protein family 5" evidence="5">
    <location>
        <begin position="85"/>
        <end position="430"/>
    </location>
</feature>
<evidence type="ECO:0000256" key="2">
    <source>
        <dbReference type="ARBA" id="ARBA00022448"/>
    </source>
</evidence>
<dbReference type="SUPFAM" id="SSF53850">
    <property type="entry name" value="Periplasmic binding protein-like II"/>
    <property type="match status" value="1"/>
</dbReference>
<evidence type="ECO:0000256" key="1">
    <source>
        <dbReference type="ARBA" id="ARBA00005695"/>
    </source>
</evidence>
<reference evidence="6 7" key="1">
    <citation type="submission" date="2018-05" db="EMBL/GenBank/DDBJ databases">
        <title>Evolution of GPA BGCs.</title>
        <authorList>
            <person name="Waglechner N."/>
            <person name="Wright G.D."/>
        </authorList>
    </citation>
    <scope>NUCLEOTIDE SEQUENCE [LARGE SCALE GENOMIC DNA]</scope>
    <source>
        <strain evidence="6 7">A82846</strain>
    </source>
</reference>
<protein>
    <recommendedName>
        <fullName evidence="5">Solute-binding protein family 5 domain-containing protein</fullName>
    </recommendedName>
</protein>
<comment type="similarity">
    <text evidence="1">Belongs to the bacterial solute-binding protein 5 family.</text>
</comment>
<evidence type="ECO:0000256" key="4">
    <source>
        <dbReference type="SAM" id="SignalP"/>
    </source>
</evidence>
<evidence type="ECO:0000259" key="5">
    <source>
        <dbReference type="Pfam" id="PF00496"/>
    </source>
</evidence>
<proteinExistence type="inferred from homology"/>
<dbReference type="AlphaFoldDB" id="A0A428Z430"/>
<name>A0A428Z430_KIBAR</name>
<dbReference type="EMBL" id="QHKI01000027">
    <property type="protein sequence ID" value="RSM80936.1"/>
    <property type="molecule type" value="Genomic_DNA"/>
</dbReference>
<dbReference type="Gene3D" id="3.10.105.10">
    <property type="entry name" value="Dipeptide-binding Protein, Domain 3"/>
    <property type="match status" value="1"/>
</dbReference>
<comment type="caution">
    <text evidence="6">The sequence shown here is derived from an EMBL/GenBank/DDBJ whole genome shotgun (WGS) entry which is preliminary data.</text>
</comment>
<dbReference type="Pfam" id="PF00496">
    <property type="entry name" value="SBP_bac_5"/>
    <property type="match status" value="1"/>
</dbReference>
<dbReference type="OrthoDB" id="9046151at2"/>
<dbReference type="Gene3D" id="3.40.190.10">
    <property type="entry name" value="Periplasmic binding protein-like II"/>
    <property type="match status" value="1"/>
</dbReference>
<dbReference type="GO" id="GO:0043190">
    <property type="term" value="C:ATP-binding cassette (ABC) transporter complex"/>
    <property type="evidence" value="ECO:0007669"/>
    <property type="project" value="InterPro"/>
</dbReference>
<keyword evidence="2" id="KW-0813">Transport</keyword>
<dbReference type="Proteomes" id="UP000287547">
    <property type="component" value="Unassembled WGS sequence"/>
</dbReference>
<sequence length="531" mass="56021">MRQRCLLSVITTRRRVASVLAGVVALASGVSACSSGSSAGGANGRTLTISVSGDPLNLDTANCVPLVFCSVAYDSLIHISPSTGELQPGLATSWAWVDKEHRTFRLTLRQGAKFGDGTPLDGQAAAASLNSYLQAPGPFASLSYPLEKAEAAGSDKVDVQFAEPVSTHYALYLLAGQSGVGYVVGPKSAADRKLLLADTDGIGPYELDPTRTIKSVEYVYVPNRQYHNQDAIKYEKIVLKPVMNPQTRLNSIRSGEVDWALNIAPTDVSAVKQSGASIARGPLGSFASMALIKRANGPLADERVRQALAYATPRHDIATAIFGTDAVPTSSVVADGAEGYNAGDVNQYAYNPEKARQLLAEAGQANGLKIQVLDPSFFDPGSAVGQALKAAYAKVGVTLDLVPSDASPGVVAQQMGNYDAVIMTNGANGLSEVVFTMFRPKGLANPLGVPLDLQLTTLMHEAATAADPQQQEAKMRAVTARLDELVYTVPIASIPTLQAVSSKVANVSEKFWTIEMNPFSPVAAEAWRPAK</sequence>
<dbReference type="InterPro" id="IPR039424">
    <property type="entry name" value="SBP_5"/>
</dbReference>
<evidence type="ECO:0000313" key="6">
    <source>
        <dbReference type="EMBL" id="RSM80936.1"/>
    </source>
</evidence>
<keyword evidence="3 4" id="KW-0732">Signal</keyword>
<dbReference type="GO" id="GO:0015833">
    <property type="term" value="P:peptide transport"/>
    <property type="evidence" value="ECO:0007669"/>
    <property type="project" value="TreeGrafter"/>
</dbReference>
<dbReference type="InterPro" id="IPR000914">
    <property type="entry name" value="SBP_5_dom"/>
</dbReference>
<accession>A0A428Z430</accession>
<dbReference type="InterPro" id="IPR030678">
    <property type="entry name" value="Peptide/Ni-bd"/>
</dbReference>
<organism evidence="6 7">
    <name type="scientific">Kibdelosporangium aridum</name>
    <dbReference type="NCBI Taxonomy" id="2030"/>
    <lineage>
        <taxon>Bacteria</taxon>
        <taxon>Bacillati</taxon>
        <taxon>Actinomycetota</taxon>
        <taxon>Actinomycetes</taxon>
        <taxon>Pseudonocardiales</taxon>
        <taxon>Pseudonocardiaceae</taxon>
        <taxon>Kibdelosporangium</taxon>
    </lineage>
</organism>
<dbReference type="PANTHER" id="PTHR30290">
    <property type="entry name" value="PERIPLASMIC BINDING COMPONENT OF ABC TRANSPORTER"/>
    <property type="match status" value="1"/>
</dbReference>
<gene>
    <name evidence="6" type="ORF">DMH04_28970</name>
</gene>
<dbReference type="GO" id="GO:1904680">
    <property type="term" value="F:peptide transmembrane transporter activity"/>
    <property type="evidence" value="ECO:0007669"/>
    <property type="project" value="TreeGrafter"/>
</dbReference>
<dbReference type="PROSITE" id="PS51257">
    <property type="entry name" value="PROKAR_LIPOPROTEIN"/>
    <property type="match status" value="1"/>
</dbReference>
<evidence type="ECO:0000313" key="7">
    <source>
        <dbReference type="Proteomes" id="UP000287547"/>
    </source>
</evidence>
<dbReference type="GO" id="GO:0042597">
    <property type="term" value="C:periplasmic space"/>
    <property type="evidence" value="ECO:0007669"/>
    <property type="project" value="UniProtKB-ARBA"/>
</dbReference>
<feature type="chain" id="PRO_5019429461" description="Solute-binding protein family 5 domain-containing protein" evidence="4">
    <location>
        <begin position="33"/>
        <end position="531"/>
    </location>
</feature>
<feature type="signal peptide" evidence="4">
    <location>
        <begin position="1"/>
        <end position="32"/>
    </location>
</feature>
<evidence type="ECO:0000256" key="3">
    <source>
        <dbReference type="ARBA" id="ARBA00022729"/>
    </source>
</evidence>
<dbReference type="PIRSF" id="PIRSF002741">
    <property type="entry name" value="MppA"/>
    <property type="match status" value="1"/>
</dbReference>
<dbReference type="PANTHER" id="PTHR30290:SF9">
    <property type="entry name" value="OLIGOPEPTIDE-BINDING PROTEIN APPA"/>
    <property type="match status" value="1"/>
</dbReference>